<dbReference type="SUPFAM" id="SSF144083">
    <property type="entry name" value="Magnesium transport protein CorA, transmembrane region"/>
    <property type="match status" value="1"/>
</dbReference>
<accession>A0ABT0CBJ4</accession>
<keyword evidence="7" id="KW-1185">Reference proteome</keyword>
<dbReference type="Proteomes" id="UP000830835">
    <property type="component" value="Unassembled WGS sequence"/>
</dbReference>
<dbReference type="InterPro" id="IPR002523">
    <property type="entry name" value="MgTranspt_CorA/ZnTranspt_ZntB"/>
</dbReference>
<keyword evidence="2 5" id="KW-0812">Transmembrane</keyword>
<dbReference type="PANTHER" id="PTHR46494:SF1">
    <property type="entry name" value="CORA FAMILY METAL ION TRANSPORTER (EUROFUNG)"/>
    <property type="match status" value="1"/>
</dbReference>
<feature type="transmembrane region" description="Helical" evidence="5">
    <location>
        <begin position="69"/>
        <end position="90"/>
    </location>
</feature>
<protein>
    <submittedName>
        <fullName evidence="6">Uncharacterized protein</fullName>
    </submittedName>
</protein>
<feature type="transmembrane region" description="Helical" evidence="5">
    <location>
        <begin position="28"/>
        <end position="49"/>
    </location>
</feature>
<dbReference type="EMBL" id="JAFIRA010000022">
    <property type="protein sequence ID" value="MCJ2543156.1"/>
    <property type="molecule type" value="Genomic_DNA"/>
</dbReference>
<organism evidence="6 7">
    <name type="scientific">Thermostichus vulcanus str. 'Rupite'</name>
    <dbReference type="NCBI Taxonomy" id="2813851"/>
    <lineage>
        <taxon>Bacteria</taxon>
        <taxon>Bacillati</taxon>
        <taxon>Cyanobacteriota</taxon>
        <taxon>Cyanophyceae</taxon>
        <taxon>Thermostichales</taxon>
        <taxon>Thermostichaceae</taxon>
        <taxon>Thermostichus</taxon>
    </lineage>
</organism>
<dbReference type="Gene3D" id="1.20.58.340">
    <property type="entry name" value="Magnesium transport protein CorA, transmembrane region"/>
    <property type="match status" value="1"/>
</dbReference>
<gene>
    <name evidence="6" type="ORF">JX360_09595</name>
</gene>
<evidence type="ECO:0000256" key="4">
    <source>
        <dbReference type="ARBA" id="ARBA00023136"/>
    </source>
</evidence>
<proteinExistence type="predicted"/>
<evidence type="ECO:0000313" key="6">
    <source>
        <dbReference type="EMBL" id="MCJ2543156.1"/>
    </source>
</evidence>
<name>A0ABT0CBJ4_THEVL</name>
<sequence length="107" mass="12201">MEEEKMPACMLRTSISVSVRVTSIRSSLFSLMTVVSSVFIPLTFVAGVYGMNFNPERSPLNMPELDAYWGYPLCLLAMVCMGGLQIFWFWRKGWFENFSAPKRDPST</sequence>
<comment type="subcellular location">
    <subcellularLocation>
        <location evidence="1">Cell membrane</location>
        <topology evidence="1">Multi-pass membrane protein</topology>
    </subcellularLocation>
</comment>
<evidence type="ECO:0000256" key="1">
    <source>
        <dbReference type="ARBA" id="ARBA00004651"/>
    </source>
</evidence>
<keyword evidence="4 5" id="KW-0472">Membrane</keyword>
<evidence type="ECO:0000256" key="5">
    <source>
        <dbReference type="SAM" id="Phobius"/>
    </source>
</evidence>
<reference evidence="6" key="1">
    <citation type="submission" date="2021-02" db="EMBL/GenBank/DDBJ databases">
        <title>The CRISPR/cas machinery reduction and long-range gene transfer in the hot spring cyanobacterium Synechococcus.</title>
        <authorList>
            <person name="Dvorak P."/>
            <person name="Jahodarova E."/>
            <person name="Hasler P."/>
            <person name="Poulickova A."/>
        </authorList>
    </citation>
    <scope>NUCLEOTIDE SEQUENCE</scope>
    <source>
        <strain evidence="6">Rupite</strain>
    </source>
</reference>
<evidence type="ECO:0000256" key="3">
    <source>
        <dbReference type="ARBA" id="ARBA00022989"/>
    </source>
</evidence>
<evidence type="ECO:0000256" key="2">
    <source>
        <dbReference type="ARBA" id="ARBA00022692"/>
    </source>
</evidence>
<dbReference type="PANTHER" id="PTHR46494">
    <property type="entry name" value="CORA FAMILY METAL ION TRANSPORTER (EUROFUNG)"/>
    <property type="match status" value="1"/>
</dbReference>
<keyword evidence="3 5" id="KW-1133">Transmembrane helix</keyword>
<evidence type="ECO:0000313" key="7">
    <source>
        <dbReference type="Proteomes" id="UP000830835"/>
    </source>
</evidence>
<comment type="caution">
    <text evidence="6">The sequence shown here is derived from an EMBL/GenBank/DDBJ whole genome shotgun (WGS) entry which is preliminary data.</text>
</comment>
<dbReference type="Pfam" id="PF01544">
    <property type="entry name" value="CorA"/>
    <property type="match status" value="1"/>
</dbReference>
<dbReference type="InterPro" id="IPR045863">
    <property type="entry name" value="CorA_TM1_TM2"/>
</dbReference>